<organism evidence="3 4">
    <name type="scientific">Methylobacter tundripaludum</name>
    <dbReference type="NCBI Taxonomy" id="173365"/>
    <lineage>
        <taxon>Bacteria</taxon>
        <taxon>Pseudomonadati</taxon>
        <taxon>Pseudomonadota</taxon>
        <taxon>Gammaproteobacteria</taxon>
        <taxon>Methylococcales</taxon>
        <taxon>Methylococcaceae</taxon>
        <taxon>Methylobacter</taxon>
    </lineage>
</organism>
<proteinExistence type="predicted"/>
<keyword evidence="3" id="KW-0808">Transferase</keyword>
<evidence type="ECO:0000313" key="4">
    <source>
        <dbReference type="Proteomes" id="UP000240010"/>
    </source>
</evidence>
<dbReference type="GO" id="GO:0005829">
    <property type="term" value="C:cytosol"/>
    <property type="evidence" value="ECO:0007669"/>
    <property type="project" value="TreeGrafter"/>
</dbReference>
<dbReference type="AlphaFoldDB" id="A0A2S6HJX4"/>
<dbReference type="NCBIfam" id="NF005414">
    <property type="entry name" value="PRK06988.1"/>
    <property type="match status" value="1"/>
</dbReference>
<dbReference type="PANTHER" id="PTHR11138">
    <property type="entry name" value="METHIONYL-TRNA FORMYLTRANSFERASE"/>
    <property type="match status" value="1"/>
</dbReference>
<sequence length="325" mass="35759">MKTSAVVFAYHNIGVTGIECLLQAGVDIKLVVTHQDDPEENIWFGSVAELANRHRIPVITPDNPNQAEVINRIAGLQPQWFFSFYYRHMLSPELLAIPPRGAYNLHGSLLPKYRGRAPVNWAVLHGESTTGVSLHQMVEKPDAGSLIDQQAVAILPNDTAHDVFLKLTPAAKTLLDRCLPLLLTGNIEPKPLDLAQGSYFGGRKPEHGRIDWNQSAWNIHNLVRAVAPPYPGAFFDSNGRRFFLLGSHYSGETAVHSGKVCIYWADSTDGGGRAMHGAIAEDGHFYADCADNKRFRIEQLSCDGIALDHSAFKAMTGDEPLSLND</sequence>
<dbReference type="EMBL" id="PTIZ01000001">
    <property type="protein sequence ID" value="PPK77779.1"/>
    <property type="molecule type" value="Genomic_DNA"/>
</dbReference>
<dbReference type="Pfam" id="PF00551">
    <property type="entry name" value="Formyl_trans_N"/>
    <property type="match status" value="1"/>
</dbReference>
<dbReference type="PANTHER" id="PTHR11138:SF5">
    <property type="entry name" value="METHIONYL-TRNA FORMYLTRANSFERASE, MITOCHONDRIAL"/>
    <property type="match status" value="1"/>
</dbReference>
<evidence type="ECO:0000259" key="1">
    <source>
        <dbReference type="Pfam" id="PF00551"/>
    </source>
</evidence>
<dbReference type="SUPFAM" id="SSF50486">
    <property type="entry name" value="FMT C-terminal domain-like"/>
    <property type="match status" value="1"/>
</dbReference>
<accession>A0A2S6HJX4</accession>
<dbReference type="Gene3D" id="3.40.50.12230">
    <property type="match status" value="1"/>
</dbReference>
<evidence type="ECO:0000313" key="3">
    <source>
        <dbReference type="EMBL" id="PPK77779.1"/>
    </source>
</evidence>
<dbReference type="InterPro" id="IPR002376">
    <property type="entry name" value="Formyl_transf_N"/>
</dbReference>
<dbReference type="InterPro" id="IPR011034">
    <property type="entry name" value="Formyl_transferase-like_C_sf"/>
</dbReference>
<dbReference type="GO" id="GO:0004479">
    <property type="term" value="F:methionyl-tRNA formyltransferase activity"/>
    <property type="evidence" value="ECO:0007669"/>
    <property type="project" value="TreeGrafter"/>
</dbReference>
<dbReference type="InterPro" id="IPR036477">
    <property type="entry name" value="Formyl_transf_N_sf"/>
</dbReference>
<dbReference type="InterPro" id="IPR005793">
    <property type="entry name" value="Formyl_trans_C"/>
</dbReference>
<name>A0A2S6HJX4_9GAMM</name>
<comment type="caution">
    <text evidence="3">The sequence shown here is derived from an EMBL/GenBank/DDBJ whole genome shotgun (WGS) entry which is preliminary data.</text>
</comment>
<dbReference type="Pfam" id="PF02911">
    <property type="entry name" value="Formyl_trans_C"/>
    <property type="match status" value="1"/>
</dbReference>
<protein>
    <submittedName>
        <fullName evidence="3">Methionyl-tRNA formyltransferase</fullName>
    </submittedName>
</protein>
<feature type="domain" description="Formyl transferase N-terminal" evidence="1">
    <location>
        <begin position="25"/>
        <end position="173"/>
    </location>
</feature>
<dbReference type="Proteomes" id="UP000240010">
    <property type="component" value="Unassembled WGS sequence"/>
</dbReference>
<reference evidence="3 4" key="1">
    <citation type="submission" date="2018-02" db="EMBL/GenBank/DDBJ databases">
        <title>Subsurface microbial communities from deep shales in Ohio and West Virginia, USA.</title>
        <authorList>
            <person name="Wrighton K."/>
        </authorList>
    </citation>
    <scope>NUCLEOTIDE SEQUENCE [LARGE SCALE GENOMIC DNA]</scope>
    <source>
        <strain evidence="3 4">OWC-DMM</strain>
    </source>
</reference>
<feature type="domain" description="Formyl transferase C-terminal" evidence="2">
    <location>
        <begin position="204"/>
        <end position="254"/>
    </location>
</feature>
<dbReference type="SUPFAM" id="SSF53328">
    <property type="entry name" value="Formyltransferase"/>
    <property type="match status" value="1"/>
</dbReference>
<gene>
    <name evidence="3" type="ORF">B0F87_101160</name>
</gene>
<dbReference type="RefSeq" id="WP_104427237.1">
    <property type="nucleotide sequence ID" value="NZ_PTIZ01000001.1"/>
</dbReference>
<evidence type="ECO:0000259" key="2">
    <source>
        <dbReference type="Pfam" id="PF02911"/>
    </source>
</evidence>